<dbReference type="PANTHER" id="PTHR33332">
    <property type="entry name" value="REVERSE TRANSCRIPTASE DOMAIN-CONTAINING PROTEIN"/>
    <property type="match status" value="1"/>
</dbReference>
<protein>
    <submittedName>
        <fullName evidence="1">Uncharacterized protein</fullName>
    </submittedName>
</protein>
<organism evidence="1 2">
    <name type="scientific">Willisornis vidua</name>
    <name type="common">Xingu scale-backed antbird</name>
    <dbReference type="NCBI Taxonomy" id="1566151"/>
    <lineage>
        <taxon>Eukaryota</taxon>
        <taxon>Metazoa</taxon>
        <taxon>Chordata</taxon>
        <taxon>Craniata</taxon>
        <taxon>Vertebrata</taxon>
        <taxon>Euteleostomi</taxon>
        <taxon>Archelosauria</taxon>
        <taxon>Archosauria</taxon>
        <taxon>Dinosauria</taxon>
        <taxon>Saurischia</taxon>
        <taxon>Theropoda</taxon>
        <taxon>Coelurosauria</taxon>
        <taxon>Aves</taxon>
        <taxon>Neognathae</taxon>
        <taxon>Neoaves</taxon>
        <taxon>Telluraves</taxon>
        <taxon>Australaves</taxon>
        <taxon>Passeriformes</taxon>
        <taxon>Thamnophilidae</taxon>
        <taxon>Willisornis</taxon>
    </lineage>
</organism>
<comment type="caution">
    <text evidence="1">The sequence shown here is derived from an EMBL/GenBank/DDBJ whole genome shotgun (WGS) entry which is preliminary data.</text>
</comment>
<dbReference type="EMBL" id="WHWB01030955">
    <property type="protein sequence ID" value="KAJ7428220.1"/>
    <property type="molecule type" value="Genomic_DNA"/>
</dbReference>
<sequence>MRQQCAQVAKKAKGILACIRTSVASSTREAILPLNSAQVRLHLEHCVQFWAPQFRMDIEVMDQIQRRAMRLVKGLDHRFYEEQLRKLGLFSLEKRWLRGDLITLYNYLKGGCSQVGVSLFSQATCNRTREQS</sequence>
<name>A0ABQ9DZ29_9PASS</name>
<reference evidence="1" key="1">
    <citation type="submission" date="2019-10" db="EMBL/GenBank/DDBJ databases">
        <authorList>
            <person name="Soares A.E.R."/>
            <person name="Aleixo A."/>
            <person name="Schneider P."/>
            <person name="Miyaki C.Y."/>
            <person name="Schneider M.P."/>
            <person name="Mello C."/>
            <person name="Vasconcelos A.T.R."/>
        </authorList>
    </citation>
    <scope>NUCLEOTIDE SEQUENCE</scope>
    <source>
        <tissue evidence="1">Muscle</tissue>
    </source>
</reference>
<evidence type="ECO:0000313" key="1">
    <source>
        <dbReference type="EMBL" id="KAJ7428220.1"/>
    </source>
</evidence>
<dbReference type="Proteomes" id="UP001145742">
    <property type="component" value="Unassembled WGS sequence"/>
</dbReference>
<evidence type="ECO:0000313" key="2">
    <source>
        <dbReference type="Proteomes" id="UP001145742"/>
    </source>
</evidence>
<keyword evidence="2" id="KW-1185">Reference proteome</keyword>
<proteinExistence type="predicted"/>
<accession>A0ABQ9DZ29</accession>
<gene>
    <name evidence="1" type="ORF">WISP_01518</name>
</gene>